<feature type="compositionally biased region" description="Polar residues" evidence="1">
    <location>
        <begin position="69"/>
        <end position="83"/>
    </location>
</feature>
<feature type="compositionally biased region" description="Basic and acidic residues" evidence="1">
    <location>
        <begin position="27"/>
        <end position="38"/>
    </location>
</feature>
<evidence type="ECO:0000256" key="1">
    <source>
        <dbReference type="SAM" id="MobiDB-lite"/>
    </source>
</evidence>
<feature type="compositionally biased region" description="Polar residues" evidence="1">
    <location>
        <begin position="381"/>
        <end position="454"/>
    </location>
</feature>
<keyword evidence="3" id="KW-1185">Reference proteome</keyword>
<feature type="compositionally biased region" description="Polar residues" evidence="1">
    <location>
        <begin position="320"/>
        <end position="332"/>
    </location>
</feature>
<proteinExistence type="predicted"/>
<feature type="region of interest" description="Disordered" evidence="1">
    <location>
        <begin position="187"/>
        <end position="212"/>
    </location>
</feature>
<reference evidence="2 3" key="1">
    <citation type="submission" date="2020-08" db="EMBL/GenBank/DDBJ databases">
        <authorList>
            <person name="Hejnol A."/>
        </authorList>
    </citation>
    <scope>NUCLEOTIDE SEQUENCE [LARGE SCALE GENOMIC DNA]</scope>
</reference>
<dbReference type="AlphaFoldDB" id="A0A7I8VXA0"/>
<protein>
    <submittedName>
        <fullName evidence="2">DgyrCDS9413</fullName>
    </submittedName>
</protein>
<feature type="compositionally biased region" description="Low complexity" evidence="1">
    <location>
        <begin position="370"/>
        <end position="380"/>
    </location>
</feature>
<feature type="compositionally biased region" description="Polar residues" evidence="1">
    <location>
        <begin position="341"/>
        <end position="369"/>
    </location>
</feature>
<feature type="compositionally biased region" description="Polar residues" evidence="1">
    <location>
        <begin position="550"/>
        <end position="581"/>
    </location>
</feature>
<comment type="caution">
    <text evidence="2">The sequence shown here is derived from an EMBL/GenBank/DDBJ whole genome shotgun (WGS) entry which is preliminary data.</text>
</comment>
<organism evidence="2 3">
    <name type="scientific">Dimorphilus gyrociliatus</name>
    <dbReference type="NCBI Taxonomy" id="2664684"/>
    <lineage>
        <taxon>Eukaryota</taxon>
        <taxon>Metazoa</taxon>
        <taxon>Spiralia</taxon>
        <taxon>Lophotrochozoa</taxon>
        <taxon>Annelida</taxon>
        <taxon>Polychaeta</taxon>
        <taxon>Polychaeta incertae sedis</taxon>
        <taxon>Dinophilidae</taxon>
        <taxon>Dimorphilus</taxon>
    </lineage>
</organism>
<gene>
    <name evidence="2" type="ORF">DGYR_LOCUS8885</name>
</gene>
<sequence>MEGGIPDWKELWEKYTSMDVVNFIRKHELNNARRDPIDSRSNSIPDESFRDSAHRSKPVTNPAYRKPDTSNYVSPYSQKSNKTGMEGYKPVRKRSEGAIQSMRNSDVRSRSLKSSSPDVFTINRDSSGKHAIIDSTTTSKTAKTVKPRPLLTPVATMDEFVDNDEELEKINDEMNKCFMEYRESLKSSNSEINQEPSKHEPKIKSNPKINGIHTSKIADKIKEAINPNKIGNRPSSALANPIRATDVGARTAYMQRQPIRPNSAMGDVNGRLMSPSPVSSSRSSDRSRSRLSSQSSSEDLKSRRRERSASADRTRRTSTPEILSQKSLSSTAPAKARPSSPALNRSTTSVHASNSVRSRPSTPVFSANATPTRTSRPSTPVNNTTSARSRPSTPVNSVQSSRNRPSTPVNSTQNTRNRSSTPLNTSANRNITNGVKNLPSRPSTPVNHSQNPQSKPVAINSAAKVQTTRPSTPVRNRPSTPVHNRPSTPVRNRSTTPVATSQSSFTQPKSRPITPVVGRSSRPRTLPKEPEQNERPSRTSERQTRKPAFNRSQSQNRFDLAQSNTVNPPINYQRQRSQSVCRSEKLAVVKSPDPRIKPRKDDRPGKTKIPMPMHFELRRYDSGVDIHVLYDGAWAQ</sequence>
<dbReference type="EMBL" id="CAJFCJ010000013">
    <property type="protein sequence ID" value="CAD5120861.1"/>
    <property type="molecule type" value="Genomic_DNA"/>
</dbReference>
<evidence type="ECO:0000313" key="3">
    <source>
        <dbReference type="Proteomes" id="UP000549394"/>
    </source>
</evidence>
<feature type="region of interest" description="Disordered" evidence="1">
    <location>
        <begin position="27"/>
        <end position="124"/>
    </location>
</feature>
<feature type="compositionally biased region" description="Polar residues" evidence="1">
    <location>
        <begin position="463"/>
        <end position="509"/>
    </location>
</feature>
<dbReference type="Proteomes" id="UP000549394">
    <property type="component" value="Unassembled WGS sequence"/>
</dbReference>
<evidence type="ECO:0000313" key="2">
    <source>
        <dbReference type="EMBL" id="CAD5120861.1"/>
    </source>
</evidence>
<name>A0A7I8VXA0_9ANNE</name>
<accession>A0A7I8VXA0</accession>
<feature type="compositionally biased region" description="Basic and acidic residues" evidence="1">
    <location>
        <begin position="526"/>
        <end position="544"/>
    </location>
</feature>
<feature type="region of interest" description="Disordered" evidence="1">
    <location>
        <begin position="250"/>
        <end position="583"/>
    </location>
</feature>